<comment type="caution">
    <text evidence="2">The sequence shown here is derived from an EMBL/GenBank/DDBJ whole genome shotgun (WGS) entry which is preliminary data.</text>
</comment>
<keyword evidence="3" id="KW-1185">Reference proteome</keyword>
<sequence length="50" mass="5794">MDGMMFLIPIALFMGFMGLLAFLWNLRNRQYDDPKGAAMRILNDDDFPLP</sequence>
<dbReference type="PANTHER" id="PTHR41532">
    <property type="entry name" value="FIXS PROTEIN"/>
    <property type="match status" value="1"/>
</dbReference>
<name>A0A2P2E7N3_9PROT</name>
<dbReference type="InterPro" id="IPR004714">
    <property type="entry name" value="Cyt_oxidase_maturation_cbb3"/>
</dbReference>
<evidence type="ECO:0000256" key="1">
    <source>
        <dbReference type="SAM" id="Phobius"/>
    </source>
</evidence>
<accession>A0A2P2E7N3</accession>
<protein>
    <recommendedName>
        <fullName evidence="4">Cytochrome oxidase maturation protein cbb3-type</fullName>
    </recommendedName>
</protein>
<dbReference type="EMBL" id="BFBR01000002">
    <property type="protein sequence ID" value="GBF57060.1"/>
    <property type="molecule type" value="Genomic_DNA"/>
</dbReference>
<dbReference type="Pfam" id="PF03597">
    <property type="entry name" value="FixS"/>
    <property type="match status" value="1"/>
</dbReference>
<evidence type="ECO:0008006" key="4">
    <source>
        <dbReference type="Google" id="ProtNLM"/>
    </source>
</evidence>
<organism evidence="2 3">
    <name type="scientific">Candidatus Phycosocius bacilliformis</name>
    <dbReference type="NCBI Taxonomy" id="1445552"/>
    <lineage>
        <taxon>Bacteria</taxon>
        <taxon>Pseudomonadati</taxon>
        <taxon>Pseudomonadota</taxon>
        <taxon>Alphaproteobacteria</taxon>
        <taxon>Caulobacterales</taxon>
        <taxon>Caulobacterales incertae sedis</taxon>
        <taxon>Candidatus Phycosocius</taxon>
    </lineage>
</organism>
<dbReference type="AlphaFoldDB" id="A0A2P2E7N3"/>
<proteinExistence type="predicted"/>
<dbReference type="Proteomes" id="UP000245086">
    <property type="component" value="Unassembled WGS sequence"/>
</dbReference>
<reference evidence="2 3" key="1">
    <citation type="journal article" date="2018" name="Genome Announc.">
        <title>Draft Genome Sequence of "Candidatus Phycosocius bacilliformis," an Alphaproteobacterial Ectosymbiont of the Hydrocarbon-Producing Green Alga Botryococcus braunii.</title>
        <authorList>
            <person name="Tanabe Y."/>
            <person name="Yamaguchi H."/>
            <person name="Watanabe M.M."/>
        </authorList>
    </citation>
    <scope>NUCLEOTIDE SEQUENCE [LARGE SCALE GENOMIC DNA]</scope>
    <source>
        <strain evidence="2 3">BOTRYCO-2</strain>
    </source>
</reference>
<evidence type="ECO:0000313" key="3">
    <source>
        <dbReference type="Proteomes" id="UP000245086"/>
    </source>
</evidence>
<gene>
    <name evidence="2" type="ORF">PbB2_00719</name>
</gene>
<dbReference type="PANTHER" id="PTHR41532:SF1">
    <property type="entry name" value="FIXS PROTEIN"/>
    <property type="match status" value="1"/>
</dbReference>
<dbReference type="NCBIfam" id="TIGR00847">
    <property type="entry name" value="ccoS"/>
    <property type="match status" value="1"/>
</dbReference>
<keyword evidence="1" id="KW-1133">Transmembrane helix</keyword>
<evidence type="ECO:0000313" key="2">
    <source>
        <dbReference type="EMBL" id="GBF57060.1"/>
    </source>
</evidence>
<keyword evidence="1" id="KW-0472">Membrane</keyword>
<dbReference type="RefSeq" id="WP_108983954.1">
    <property type="nucleotide sequence ID" value="NZ_BFBR01000002.1"/>
</dbReference>
<feature type="transmembrane region" description="Helical" evidence="1">
    <location>
        <begin position="6"/>
        <end position="26"/>
    </location>
</feature>
<keyword evidence="1" id="KW-0812">Transmembrane</keyword>